<evidence type="ECO:0000256" key="2">
    <source>
        <dbReference type="ARBA" id="ARBA00011458"/>
    </source>
</evidence>
<gene>
    <name evidence="8" type="ORF">D9Q98_007821</name>
</gene>
<dbReference type="EMBL" id="SIDB01000011">
    <property type="protein sequence ID" value="KAI3425847.1"/>
    <property type="molecule type" value="Genomic_DNA"/>
</dbReference>
<dbReference type="Gene3D" id="4.10.640.10">
    <property type="entry name" value="Ribosomal protein S18"/>
    <property type="match status" value="1"/>
</dbReference>
<dbReference type="Pfam" id="PF01084">
    <property type="entry name" value="Ribosomal_S18"/>
    <property type="match status" value="1"/>
</dbReference>
<feature type="compositionally biased region" description="Low complexity" evidence="7">
    <location>
        <begin position="41"/>
        <end position="67"/>
    </location>
</feature>
<comment type="subunit">
    <text evidence="2">Part of the 30S ribosomal subunit.</text>
</comment>
<evidence type="ECO:0000256" key="6">
    <source>
        <dbReference type="ARBA" id="ARBA00035266"/>
    </source>
</evidence>
<evidence type="ECO:0000313" key="9">
    <source>
        <dbReference type="Proteomes" id="UP001055712"/>
    </source>
</evidence>
<keyword evidence="5" id="KW-0687">Ribonucleoprotein</keyword>
<accession>A0A9D4THP1</accession>
<reference evidence="8" key="2">
    <citation type="submission" date="2020-11" db="EMBL/GenBank/DDBJ databases">
        <authorList>
            <person name="Cecchin M."/>
            <person name="Marcolungo L."/>
            <person name="Rossato M."/>
            <person name="Girolomoni L."/>
            <person name="Cosentino E."/>
            <person name="Cuine S."/>
            <person name="Li-Beisson Y."/>
            <person name="Delledonne M."/>
            <person name="Ballottari M."/>
        </authorList>
    </citation>
    <scope>NUCLEOTIDE SEQUENCE</scope>
    <source>
        <strain evidence="8">211/11P</strain>
        <tissue evidence="8">Whole cell</tissue>
    </source>
</reference>
<feature type="region of interest" description="Disordered" evidence="7">
    <location>
        <begin position="296"/>
        <end position="320"/>
    </location>
</feature>
<feature type="compositionally biased region" description="Polar residues" evidence="7">
    <location>
        <begin position="306"/>
        <end position="320"/>
    </location>
</feature>
<dbReference type="InterPro" id="IPR001648">
    <property type="entry name" value="Ribosomal_bS18"/>
</dbReference>
<evidence type="ECO:0000256" key="4">
    <source>
        <dbReference type="ARBA" id="ARBA00022980"/>
    </source>
</evidence>
<feature type="compositionally biased region" description="Low complexity" evidence="7">
    <location>
        <begin position="102"/>
        <end position="130"/>
    </location>
</feature>
<keyword evidence="9" id="KW-1185">Reference proteome</keyword>
<evidence type="ECO:0000256" key="3">
    <source>
        <dbReference type="ARBA" id="ARBA00022884"/>
    </source>
</evidence>
<proteinExistence type="inferred from homology"/>
<dbReference type="SUPFAM" id="SSF46911">
    <property type="entry name" value="Ribosomal protein S18"/>
    <property type="match status" value="1"/>
</dbReference>
<evidence type="ECO:0000256" key="1">
    <source>
        <dbReference type="ARBA" id="ARBA00005589"/>
    </source>
</evidence>
<dbReference type="GO" id="GO:0005763">
    <property type="term" value="C:mitochondrial small ribosomal subunit"/>
    <property type="evidence" value="ECO:0007669"/>
    <property type="project" value="TreeGrafter"/>
</dbReference>
<evidence type="ECO:0000313" key="8">
    <source>
        <dbReference type="EMBL" id="KAI3425847.1"/>
    </source>
</evidence>
<feature type="compositionally biased region" description="Basic and acidic residues" evidence="7">
    <location>
        <begin position="80"/>
        <end position="92"/>
    </location>
</feature>
<dbReference type="GO" id="GO:0003735">
    <property type="term" value="F:structural constituent of ribosome"/>
    <property type="evidence" value="ECO:0007669"/>
    <property type="project" value="InterPro"/>
</dbReference>
<sequence>MMRTLAQRLGRVAGGCPAVADGAAVLQRGAALAPLERWRSYSSSNDDESTSASTPADAAAAMPPSSSRSIGSTARPSRLQTKEWRSWIDTKLDNTLGGTTDSPAAATAQSAAPAAKMARRSPAAAATARASPPPPSTKAGQAGRARGFQLEQQIYSIVAPSRPAEDATLPEGVTNYGQLAMASDAPRFERGAANIADVSPQRIHPTRLFFPNQMYSPSELDPYKSSEAAHDFNAPPAPPINPDEVTRLADFKNAPLLAAFLSEAGQFPLRARTQLRAKLHRHLARQVKTARAMGILSPTERWRSPQDASGGSRSNFRQRR</sequence>
<dbReference type="Proteomes" id="UP001055712">
    <property type="component" value="Unassembled WGS sequence"/>
</dbReference>
<dbReference type="InterPro" id="IPR036870">
    <property type="entry name" value="Ribosomal_bS18_sf"/>
</dbReference>
<name>A0A9D4THP1_CHLVU</name>
<dbReference type="OrthoDB" id="21463at2759"/>
<reference evidence="8" key="1">
    <citation type="journal article" date="2019" name="Plant J.">
        <title>Chlorella vulgaris genome assembly and annotation reveals the molecular basis for metabolic acclimation to high light conditions.</title>
        <authorList>
            <person name="Cecchin M."/>
            <person name="Marcolungo L."/>
            <person name="Rossato M."/>
            <person name="Girolomoni L."/>
            <person name="Cosentino E."/>
            <person name="Cuine S."/>
            <person name="Li-Beisson Y."/>
            <person name="Delledonne M."/>
            <person name="Ballottari M."/>
        </authorList>
    </citation>
    <scope>NUCLEOTIDE SEQUENCE</scope>
    <source>
        <strain evidence="8">211/11P</strain>
    </source>
</reference>
<keyword evidence="4" id="KW-0689">Ribosomal protein</keyword>
<feature type="region of interest" description="Disordered" evidence="7">
    <location>
        <begin position="41"/>
        <end position="144"/>
    </location>
</feature>
<evidence type="ECO:0000256" key="7">
    <source>
        <dbReference type="SAM" id="MobiDB-lite"/>
    </source>
</evidence>
<dbReference type="PANTHER" id="PTHR13479">
    <property type="entry name" value="30S RIBOSOMAL PROTEIN S18"/>
    <property type="match status" value="1"/>
</dbReference>
<comment type="similarity">
    <text evidence="1">Belongs to the bacterial ribosomal protein bS18 family.</text>
</comment>
<dbReference type="AlphaFoldDB" id="A0A9D4THP1"/>
<keyword evidence="3" id="KW-0694">RNA-binding</keyword>
<dbReference type="GO" id="GO:0006412">
    <property type="term" value="P:translation"/>
    <property type="evidence" value="ECO:0007669"/>
    <property type="project" value="InterPro"/>
</dbReference>
<dbReference type="GO" id="GO:0070181">
    <property type="term" value="F:small ribosomal subunit rRNA binding"/>
    <property type="evidence" value="ECO:0007669"/>
    <property type="project" value="TreeGrafter"/>
</dbReference>
<comment type="caution">
    <text evidence="8">The sequence shown here is derived from an EMBL/GenBank/DDBJ whole genome shotgun (WGS) entry which is preliminary data.</text>
</comment>
<organism evidence="8 9">
    <name type="scientific">Chlorella vulgaris</name>
    <name type="common">Green alga</name>
    <dbReference type="NCBI Taxonomy" id="3077"/>
    <lineage>
        <taxon>Eukaryota</taxon>
        <taxon>Viridiplantae</taxon>
        <taxon>Chlorophyta</taxon>
        <taxon>core chlorophytes</taxon>
        <taxon>Trebouxiophyceae</taxon>
        <taxon>Chlorellales</taxon>
        <taxon>Chlorellaceae</taxon>
        <taxon>Chlorella clade</taxon>
        <taxon>Chlorella</taxon>
    </lineage>
</organism>
<feature type="compositionally biased region" description="Polar residues" evidence="7">
    <location>
        <begin position="68"/>
        <end position="79"/>
    </location>
</feature>
<dbReference type="PANTHER" id="PTHR13479:SF40">
    <property type="entry name" value="SMALL RIBOSOMAL SUBUNIT PROTEIN BS18M"/>
    <property type="match status" value="1"/>
</dbReference>
<protein>
    <recommendedName>
        <fullName evidence="6">Small ribosomal subunit protein bS18c</fullName>
    </recommendedName>
</protein>
<evidence type="ECO:0000256" key="5">
    <source>
        <dbReference type="ARBA" id="ARBA00023274"/>
    </source>
</evidence>